<evidence type="ECO:0000313" key="1">
    <source>
        <dbReference type="EMBL" id="KAG1770555.1"/>
    </source>
</evidence>
<evidence type="ECO:0000313" key="2">
    <source>
        <dbReference type="Proteomes" id="UP000714275"/>
    </source>
</evidence>
<sequence>AGKGALARHGKFWYPVRLVQFHRETDAWQVRWWRGCRFPADRPVDFQSLVQTTDLVDELWQDRAGRHAILFGQWTHAHDVPVGEDIIYAFYDVPYLPEIDIILVPHKSTIQHLISLPHFEDIQHSPVGRHLQQGRKMTLTGGYTVKYCGDLTAVQQAHVAQWIFDNIEEAKETVVQWLGCAAFTHALSIMLAYNTRCILEADPDYPRDGTTDAQEEFILEAAWTTLLKKTGRSTDVINTDVDLECLSVFEQRLFKKLAQSGSAGNYQWSRDAGSHQDGAQRAVVSIFECSEKIPTVGGQKCDN</sequence>
<feature type="non-terminal residue" evidence="1">
    <location>
        <position position="1"/>
    </location>
</feature>
<dbReference type="Proteomes" id="UP000714275">
    <property type="component" value="Unassembled WGS sequence"/>
</dbReference>
<dbReference type="AlphaFoldDB" id="A0A9P7CXD8"/>
<gene>
    <name evidence="1" type="ORF">EV702DRAFT_977910</name>
</gene>
<comment type="caution">
    <text evidence="1">The sequence shown here is derived from an EMBL/GenBank/DDBJ whole genome shotgun (WGS) entry which is preliminary data.</text>
</comment>
<dbReference type="EMBL" id="JABBWD010000064">
    <property type="protein sequence ID" value="KAG1770555.1"/>
    <property type="molecule type" value="Genomic_DNA"/>
</dbReference>
<proteinExistence type="predicted"/>
<keyword evidence="2" id="KW-1185">Reference proteome</keyword>
<protein>
    <submittedName>
        <fullName evidence="1">Uncharacterized protein</fullName>
    </submittedName>
</protein>
<name>A0A9P7CXD8_9AGAM</name>
<reference evidence="1" key="1">
    <citation type="journal article" date="2020" name="New Phytol.">
        <title>Comparative genomics reveals dynamic genome evolution in host specialist ectomycorrhizal fungi.</title>
        <authorList>
            <person name="Lofgren L.A."/>
            <person name="Nguyen N.H."/>
            <person name="Vilgalys R."/>
            <person name="Ruytinx J."/>
            <person name="Liao H.L."/>
            <person name="Branco S."/>
            <person name="Kuo A."/>
            <person name="LaButti K."/>
            <person name="Lipzen A."/>
            <person name="Andreopoulos W."/>
            <person name="Pangilinan J."/>
            <person name="Riley R."/>
            <person name="Hundley H."/>
            <person name="Na H."/>
            <person name="Barry K."/>
            <person name="Grigoriev I.V."/>
            <person name="Stajich J.E."/>
            <person name="Kennedy P.G."/>
        </authorList>
    </citation>
    <scope>NUCLEOTIDE SEQUENCE</scope>
    <source>
        <strain evidence="1">DOB743</strain>
    </source>
</reference>
<organism evidence="1 2">
    <name type="scientific">Suillus placidus</name>
    <dbReference type="NCBI Taxonomy" id="48579"/>
    <lineage>
        <taxon>Eukaryota</taxon>
        <taxon>Fungi</taxon>
        <taxon>Dikarya</taxon>
        <taxon>Basidiomycota</taxon>
        <taxon>Agaricomycotina</taxon>
        <taxon>Agaricomycetes</taxon>
        <taxon>Agaricomycetidae</taxon>
        <taxon>Boletales</taxon>
        <taxon>Suillineae</taxon>
        <taxon>Suillaceae</taxon>
        <taxon>Suillus</taxon>
    </lineage>
</organism>
<accession>A0A9P7CXD8</accession>
<dbReference type="OrthoDB" id="3027520at2759"/>